<dbReference type="EMBL" id="VMBG01000001">
    <property type="protein sequence ID" value="TSJ79203.1"/>
    <property type="molecule type" value="Genomic_DNA"/>
</dbReference>
<dbReference type="CDD" id="cd06464">
    <property type="entry name" value="ACD_sHsps-like"/>
    <property type="match status" value="1"/>
</dbReference>
<reference evidence="5 6" key="1">
    <citation type="submission" date="2019-07" db="EMBL/GenBank/DDBJ databases">
        <title>Description of 53C-WASEF.</title>
        <authorList>
            <person name="Pitt A."/>
            <person name="Hahn M.W."/>
        </authorList>
    </citation>
    <scope>NUCLEOTIDE SEQUENCE [LARGE SCALE GENOMIC DNA]</scope>
    <source>
        <strain evidence="5 6">53C-WASEF</strain>
    </source>
</reference>
<dbReference type="AlphaFoldDB" id="A0A556QRE9"/>
<dbReference type="InterPro" id="IPR002068">
    <property type="entry name" value="A-crystallin/Hsp20_dom"/>
</dbReference>
<dbReference type="Pfam" id="PF00011">
    <property type="entry name" value="HSP20"/>
    <property type="match status" value="1"/>
</dbReference>
<evidence type="ECO:0000259" key="3">
    <source>
        <dbReference type="PROSITE" id="PS01031"/>
    </source>
</evidence>
<dbReference type="Gene3D" id="2.60.40.790">
    <property type="match status" value="1"/>
</dbReference>
<dbReference type="InterPro" id="IPR008978">
    <property type="entry name" value="HSP20-like_chaperone"/>
</dbReference>
<evidence type="ECO:0000313" key="5">
    <source>
        <dbReference type="EMBL" id="TSJ79203.1"/>
    </source>
</evidence>
<dbReference type="InterPro" id="IPR031107">
    <property type="entry name" value="Small_HSP"/>
</dbReference>
<comment type="similarity">
    <text evidence="1 2">Belongs to the small heat shock protein (HSP20) family.</text>
</comment>
<feature type="domain" description="SHSP" evidence="3">
    <location>
        <begin position="28"/>
        <end position="137"/>
    </location>
</feature>
<evidence type="ECO:0000259" key="4">
    <source>
        <dbReference type="PROSITE" id="PS51203"/>
    </source>
</evidence>
<accession>A0A556QRE9</accession>
<name>A0A556QRE9_9BACT</name>
<evidence type="ECO:0000256" key="2">
    <source>
        <dbReference type="RuleBase" id="RU003616"/>
    </source>
</evidence>
<dbReference type="PROSITE" id="PS51203">
    <property type="entry name" value="CS"/>
    <property type="match status" value="1"/>
</dbReference>
<dbReference type="PROSITE" id="PS01031">
    <property type="entry name" value="SHSP"/>
    <property type="match status" value="1"/>
</dbReference>
<comment type="caution">
    <text evidence="5">The sequence shown here is derived from an EMBL/GenBank/DDBJ whole genome shotgun (WGS) entry which is preliminary data.</text>
</comment>
<dbReference type="OrthoDB" id="9788892at2"/>
<evidence type="ECO:0000256" key="1">
    <source>
        <dbReference type="PROSITE-ProRule" id="PRU00285"/>
    </source>
</evidence>
<dbReference type="SUPFAM" id="SSF49764">
    <property type="entry name" value="HSP20-like chaperones"/>
    <property type="match status" value="1"/>
</dbReference>
<feature type="domain" description="CS" evidence="4">
    <location>
        <begin position="32"/>
        <end position="134"/>
    </location>
</feature>
<dbReference type="PANTHER" id="PTHR11527">
    <property type="entry name" value="HEAT-SHOCK PROTEIN 20 FAMILY MEMBER"/>
    <property type="match status" value="1"/>
</dbReference>
<evidence type="ECO:0000313" key="6">
    <source>
        <dbReference type="Proteomes" id="UP000315648"/>
    </source>
</evidence>
<sequence>MSLLSSFLPSSANSSACAPGSACGVTDQQTASVRPTYRLDQTAEAYTVTVNLPGVTKDNLTVDAEDGVLTVTGRRSWQKPGGWTALYRESADAGYTLSLAYDDAVDTDKISAALTDGVLRLTLPKAEARKPRKIAVA</sequence>
<proteinExistence type="inferred from homology"/>
<dbReference type="Proteomes" id="UP000315648">
    <property type="component" value="Unassembled WGS sequence"/>
</dbReference>
<dbReference type="RefSeq" id="WP_144229546.1">
    <property type="nucleotide sequence ID" value="NZ_CBCRVV010000018.1"/>
</dbReference>
<dbReference type="InterPro" id="IPR007052">
    <property type="entry name" value="CS_dom"/>
</dbReference>
<protein>
    <submittedName>
        <fullName evidence="5">Hsp20/alpha crystallin family protein</fullName>
    </submittedName>
</protein>
<gene>
    <name evidence="5" type="ORF">FPL22_07890</name>
</gene>
<keyword evidence="6" id="KW-1185">Reference proteome</keyword>
<organism evidence="5 6">
    <name type="scientific">Rariglobus hedericola</name>
    <dbReference type="NCBI Taxonomy" id="2597822"/>
    <lineage>
        <taxon>Bacteria</taxon>
        <taxon>Pseudomonadati</taxon>
        <taxon>Verrucomicrobiota</taxon>
        <taxon>Opitutia</taxon>
        <taxon>Opitutales</taxon>
        <taxon>Opitutaceae</taxon>
        <taxon>Rariglobus</taxon>
    </lineage>
</organism>